<dbReference type="AlphaFoldDB" id="A0A239AAF1"/>
<evidence type="ECO:0000313" key="4">
    <source>
        <dbReference type="Proteomes" id="UP000198407"/>
    </source>
</evidence>
<organism evidence="3 4">
    <name type="scientific">Pseudomonas japonica</name>
    <dbReference type="NCBI Taxonomy" id="256466"/>
    <lineage>
        <taxon>Bacteria</taxon>
        <taxon>Pseudomonadati</taxon>
        <taxon>Pseudomonadota</taxon>
        <taxon>Gammaproteobacteria</taxon>
        <taxon>Pseudomonadales</taxon>
        <taxon>Pseudomonadaceae</taxon>
        <taxon>Pseudomonas</taxon>
    </lineage>
</organism>
<evidence type="ECO:0000313" key="3">
    <source>
        <dbReference type="EMBL" id="SNR92311.1"/>
    </source>
</evidence>
<sequence length="261" mass="27963">MNYETIIYERKESVAWITLNRPSELNAVNQRMLEELSDVLTAIKTDASQRVIVLTGSGRAFCAGADLKALLGSLDATPGERNFSDLTLETLSLLRNMPKPVIGAVNGLTIAGGLELAMCCDVLIGAASAKIGDGHANFGVFPGGGGAAVLPRKIGLNRAKQLLFSGDLLSATQMQAWGLLNDVVADEDLNPVVAALATRMATKSSLVLRRMKAVANRSIDQSMEVALRDELLECLNHTRSHDFQEGLAAYGEKREPAWRGA</sequence>
<keyword evidence="4" id="KW-1185">Reference proteome</keyword>
<dbReference type="Proteomes" id="UP000198407">
    <property type="component" value="Unassembled WGS sequence"/>
</dbReference>
<dbReference type="PANTHER" id="PTHR43802:SF1">
    <property type="entry name" value="IP11341P-RELATED"/>
    <property type="match status" value="1"/>
</dbReference>
<dbReference type="PROSITE" id="PS00166">
    <property type="entry name" value="ENOYL_COA_HYDRATASE"/>
    <property type="match status" value="1"/>
</dbReference>
<dbReference type="RefSeq" id="WP_042122609.1">
    <property type="nucleotide sequence ID" value="NZ_FZOL01000001.1"/>
</dbReference>
<dbReference type="CDD" id="cd06558">
    <property type="entry name" value="crotonase-like"/>
    <property type="match status" value="1"/>
</dbReference>
<protein>
    <submittedName>
        <fullName evidence="3">Short chain enoyl-CoA hydratase</fullName>
    </submittedName>
</protein>
<dbReference type="OrthoDB" id="9777711at2"/>
<dbReference type="InterPro" id="IPR018376">
    <property type="entry name" value="Enoyl-CoA_hyd/isom_CS"/>
</dbReference>
<dbReference type="Gene3D" id="3.90.226.10">
    <property type="entry name" value="2-enoyl-CoA Hydratase, Chain A, domain 1"/>
    <property type="match status" value="1"/>
</dbReference>
<dbReference type="PANTHER" id="PTHR43802">
    <property type="entry name" value="ENOYL-COA HYDRATASE"/>
    <property type="match status" value="1"/>
</dbReference>
<gene>
    <name evidence="3" type="ORF">SAMN05444352_101300</name>
</gene>
<comment type="similarity">
    <text evidence="1 2">Belongs to the enoyl-CoA hydratase/isomerase family.</text>
</comment>
<dbReference type="SUPFAM" id="SSF52096">
    <property type="entry name" value="ClpP/crotonase"/>
    <property type="match status" value="1"/>
</dbReference>
<dbReference type="GO" id="GO:0003824">
    <property type="term" value="F:catalytic activity"/>
    <property type="evidence" value="ECO:0007669"/>
    <property type="project" value="InterPro"/>
</dbReference>
<dbReference type="InterPro" id="IPR029045">
    <property type="entry name" value="ClpP/crotonase-like_dom_sf"/>
</dbReference>
<reference evidence="4" key="1">
    <citation type="submission" date="2017-06" db="EMBL/GenBank/DDBJ databases">
        <authorList>
            <person name="Varghese N."/>
            <person name="Submissions S."/>
        </authorList>
    </citation>
    <scope>NUCLEOTIDE SEQUENCE [LARGE SCALE GENOMIC DNA]</scope>
    <source>
        <strain evidence="4">DSM 22348</strain>
    </source>
</reference>
<evidence type="ECO:0000256" key="1">
    <source>
        <dbReference type="ARBA" id="ARBA00005254"/>
    </source>
</evidence>
<dbReference type="InterPro" id="IPR001753">
    <property type="entry name" value="Enoyl-CoA_hydra/iso"/>
</dbReference>
<proteinExistence type="inferred from homology"/>
<dbReference type="Pfam" id="PF00378">
    <property type="entry name" value="ECH_1"/>
    <property type="match status" value="1"/>
</dbReference>
<evidence type="ECO:0000256" key="2">
    <source>
        <dbReference type="RuleBase" id="RU003707"/>
    </source>
</evidence>
<accession>A0A239AAF1</accession>
<dbReference type="STRING" id="1215104.GCA_000730585_04152"/>
<name>A0A239AAF1_9PSED</name>
<dbReference type="EMBL" id="FZOL01000001">
    <property type="protein sequence ID" value="SNR92311.1"/>
    <property type="molecule type" value="Genomic_DNA"/>
</dbReference>